<comment type="caution">
    <text evidence="8">The sequence shown here is derived from an EMBL/GenBank/DDBJ whole genome shotgun (WGS) entry which is preliminary data.</text>
</comment>
<dbReference type="Gene3D" id="3.30.160.60">
    <property type="entry name" value="Classic Zinc Finger"/>
    <property type="match status" value="1"/>
</dbReference>
<name>A0A4R1QIV1_9BACL</name>
<dbReference type="HAMAP" id="MF_02065">
    <property type="entry name" value="MltG"/>
    <property type="match status" value="1"/>
</dbReference>
<comment type="subcellular location">
    <subcellularLocation>
        <location evidence="7">Cell membrane</location>
        <topology evidence="7">Single-pass membrane protein</topology>
    </subcellularLocation>
</comment>
<dbReference type="NCBIfam" id="TIGR00247">
    <property type="entry name" value="endolytic transglycosylase MltG"/>
    <property type="match status" value="1"/>
</dbReference>
<dbReference type="EC" id="4.2.2.29" evidence="7"/>
<keyword evidence="9" id="KW-1185">Reference proteome</keyword>
<evidence type="ECO:0000313" key="8">
    <source>
        <dbReference type="EMBL" id="TCL51994.1"/>
    </source>
</evidence>
<dbReference type="GO" id="GO:0008932">
    <property type="term" value="F:lytic endotransglycosylase activity"/>
    <property type="evidence" value="ECO:0007669"/>
    <property type="project" value="UniProtKB-UniRule"/>
</dbReference>
<evidence type="ECO:0000256" key="3">
    <source>
        <dbReference type="ARBA" id="ARBA00022989"/>
    </source>
</evidence>
<dbReference type="OrthoDB" id="9814591at2"/>
<comment type="function">
    <text evidence="7">Functions as a peptidoglycan terminase that cleaves nascent peptidoglycan strands endolytically to terminate their elongation.</text>
</comment>
<dbReference type="GO" id="GO:0009252">
    <property type="term" value="P:peptidoglycan biosynthetic process"/>
    <property type="evidence" value="ECO:0007669"/>
    <property type="project" value="UniProtKB-UniRule"/>
</dbReference>
<protein>
    <recommendedName>
        <fullName evidence="7">Endolytic murein transglycosylase</fullName>
        <ecNumber evidence="7">4.2.2.29</ecNumber>
    </recommendedName>
    <alternativeName>
        <fullName evidence="7">Peptidoglycan lytic transglycosylase</fullName>
    </alternativeName>
    <alternativeName>
        <fullName evidence="7">Peptidoglycan polymerization terminase</fullName>
    </alternativeName>
</protein>
<evidence type="ECO:0000313" key="9">
    <source>
        <dbReference type="Proteomes" id="UP000295658"/>
    </source>
</evidence>
<keyword evidence="6 7" id="KW-0961">Cell wall biogenesis/degradation</keyword>
<keyword evidence="3 7" id="KW-1133">Transmembrane helix</keyword>
<keyword evidence="5 7" id="KW-0456">Lyase</keyword>
<accession>A0A4R1QIV1</accession>
<dbReference type="PANTHER" id="PTHR30518">
    <property type="entry name" value="ENDOLYTIC MUREIN TRANSGLYCOSYLASE"/>
    <property type="match status" value="1"/>
</dbReference>
<dbReference type="Pfam" id="PF02618">
    <property type="entry name" value="YceG"/>
    <property type="match status" value="1"/>
</dbReference>
<dbReference type="PANTHER" id="PTHR30518:SF2">
    <property type="entry name" value="ENDOLYTIC MUREIN TRANSGLYCOSYLASE"/>
    <property type="match status" value="1"/>
</dbReference>
<feature type="site" description="Important for catalytic activity" evidence="7">
    <location>
        <position position="252"/>
    </location>
</feature>
<keyword evidence="4 7" id="KW-0472">Membrane</keyword>
<feature type="transmembrane region" description="Helical" evidence="7">
    <location>
        <begin position="20"/>
        <end position="43"/>
    </location>
</feature>
<dbReference type="InterPro" id="IPR003770">
    <property type="entry name" value="MLTG-like"/>
</dbReference>
<dbReference type="Gene3D" id="3.30.1490.480">
    <property type="entry name" value="Endolytic murein transglycosylase"/>
    <property type="match status" value="1"/>
</dbReference>
<dbReference type="AlphaFoldDB" id="A0A4R1QIV1"/>
<evidence type="ECO:0000256" key="1">
    <source>
        <dbReference type="ARBA" id="ARBA00022475"/>
    </source>
</evidence>
<dbReference type="CDD" id="cd08010">
    <property type="entry name" value="MltG_like"/>
    <property type="match status" value="1"/>
</dbReference>
<dbReference type="GO" id="GO:0005886">
    <property type="term" value="C:plasma membrane"/>
    <property type="evidence" value="ECO:0007669"/>
    <property type="project" value="UniProtKB-SubCell"/>
</dbReference>
<dbReference type="EMBL" id="SLUL01000003">
    <property type="protein sequence ID" value="TCL51994.1"/>
    <property type="molecule type" value="Genomic_DNA"/>
</dbReference>
<evidence type="ECO:0000256" key="6">
    <source>
        <dbReference type="ARBA" id="ARBA00023316"/>
    </source>
</evidence>
<comment type="catalytic activity">
    <reaction evidence="7">
        <text>a peptidoglycan chain = a peptidoglycan chain with N-acetyl-1,6-anhydromuramyl-[peptide] at the reducing end + a peptidoglycan chain with N-acetylglucosamine at the non-reducing end.</text>
        <dbReference type="EC" id="4.2.2.29"/>
    </reaction>
</comment>
<evidence type="ECO:0000256" key="4">
    <source>
        <dbReference type="ARBA" id="ARBA00023136"/>
    </source>
</evidence>
<keyword evidence="1 7" id="KW-1003">Cell membrane</keyword>
<gene>
    <name evidence="7" type="primary">mltG</name>
    <name evidence="8" type="ORF">EDD69_103243</name>
</gene>
<sequence length="367" mass="41573">MMENEAWLDQQEEAKTVRKIVLFVAIPIIVLMIAAIISGYLYIQSALKPVNPNSQQQIKVSIPIGSSVYDIASILEEKGIIKNATVFRYYVKFKNHADFQAGDYTLTPAMTLAEIVETLKTGKVIKPAKLKIIIPEGKQLTQIATIIAQKTGYSREEIMAKMNDRRYIEELMKKYPTVLSAEILNKNIRYPLEGYLFPATYSFSEKKPSIEQIIEAMLAKTEEVLVKYEGEMTERGLTVHTLLTMASLIEEEATEKVDREKIASVFYNRLQAGMPLQTDPTVLYALGKHKERVYYKDLKVNSPYNTYLHRGLPPGPIANAGEMSINAALHPADTDYFYFLATPTGEVIFTKTLDEHNREKAKYIGKQ</sequence>
<evidence type="ECO:0000256" key="5">
    <source>
        <dbReference type="ARBA" id="ARBA00023239"/>
    </source>
</evidence>
<dbReference type="GO" id="GO:0071555">
    <property type="term" value="P:cell wall organization"/>
    <property type="evidence" value="ECO:0007669"/>
    <property type="project" value="UniProtKB-KW"/>
</dbReference>
<comment type="similarity">
    <text evidence="7">Belongs to the transglycosylase MltG family.</text>
</comment>
<reference evidence="8 9" key="1">
    <citation type="submission" date="2019-03" db="EMBL/GenBank/DDBJ databases">
        <title>Genomic Encyclopedia of Type Strains, Phase IV (KMG-IV): sequencing the most valuable type-strain genomes for metagenomic binning, comparative biology and taxonomic classification.</title>
        <authorList>
            <person name="Goeker M."/>
        </authorList>
    </citation>
    <scope>NUCLEOTIDE SEQUENCE [LARGE SCALE GENOMIC DNA]</scope>
    <source>
        <strain evidence="8 9">DSM 24979</strain>
    </source>
</reference>
<evidence type="ECO:0000256" key="2">
    <source>
        <dbReference type="ARBA" id="ARBA00022692"/>
    </source>
</evidence>
<keyword evidence="2 7" id="KW-0812">Transmembrane</keyword>
<evidence type="ECO:0000256" key="7">
    <source>
        <dbReference type="HAMAP-Rule" id="MF_02065"/>
    </source>
</evidence>
<dbReference type="Proteomes" id="UP000295658">
    <property type="component" value="Unassembled WGS sequence"/>
</dbReference>
<organism evidence="8 9">
    <name type="scientific">Thermolongibacillus altinsuensis</name>
    <dbReference type="NCBI Taxonomy" id="575256"/>
    <lineage>
        <taxon>Bacteria</taxon>
        <taxon>Bacillati</taxon>
        <taxon>Bacillota</taxon>
        <taxon>Bacilli</taxon>
        <taxon>Bacillales</taxon>
        <taxon>Anoxybacillaceae</taxon>
        <taxon>Thermolongibacillus</taxon>
    </lineage>
</organism>
<proteinExistence type="inferred from homology"/>